<dbReference type="AlphaFoldDB" id="A0A919CND8"/>
<evidence type="ECO:0000313" key="7">
    <source>
        <dbReference type="Proteomes" id="UP000630353"/>
    </source>
</evidence>
<dbReference type="PROSITE" id="PS50850">
    <property type="entry name" value="MFS"/>
    <property type="match status" value="1"/>
</dbReference>
<dbReference type="SUPFAM" id="SSF103473">
    <property type="entry name" value="MFS general substrate transporter"/>
    <property type="match status" value="1"/>
</dbReference>
<feature type="transmembrane region" description="Helical" evidence="4">
    <location>
        <begin position="359"/>
        <end position="380"/>
    </location>
</feature>
<feature type="transmembrane region" description="Helical" evidence="4">
    <location>
        <begin position="7"/>
        <end position="29"/>
    </location>
</feature>
<keyword evidence="7" id="KW-1185">Reference proteome</keyword>
<sequence>MTPPPPWLRTAIGAQATLLVGMGLGRFSYTPMVPALIDNGAVSADQAGWIGAANLGGYLVGGLAVPWLLQRAAAPRILRACLILSFVALAASAVPAGFAWLLACRLLLGVAVAVMMILSIASVTAAAPARHLGKAAGIAFTGVGLGIFFSAAALPLLLSHGLLWAWSGTAAIGAIGLAIGLWGWSGGSDAPPPVRRDPLPTHLGADAARLVAAQGLFSVGLVPHSIYWVDYLVRGLGRSIAEGGAQWTLFGLGAVLGTIAWGRLADRIGFSPALTLVFASLAAGIALPVLAPGPVTVVLSSLLVGAQPGLSAVIAGRAQRAIGNGSMLGLWRWMVLAVGTGQLAAGYGLVALFNARGSYAEVFLVGAAAMAGGAVLAFGLRHTEAGRASTPR</sequence>
<keyword evidence="2 4" id="KW-1133">Transmembrane helix</keyword>
<feature type="transmembrane region" description="Helical" evidence="4">
    <location>
        <begin position="207"/>
        <end position="229"/>
    </location>
</feature>
<feature type="transmembrane region" description="Helical" evidence="4">
    <location>
        <begin position="49"/>
        <end position="69"/>
    </location>
</feature>
<feature type="domain" description="Major facilitator superfamily (MFS) profile" evidence="5">
    <location>
        <begin position="9"/>
        <end position="385"/>
    </location>
</feature>
<dbReference type="Proteomes" id="UP000630353">
    <property type="component" value="Unassembled WGS sequence"/>
</dbReference>
<proteinExistence type="predicted"/>
<feature type="transmembrane region" description="Helical" evidence="4">
    <location>
        <begin position="330"/>
        <end position="353"/>
    </location>
</feature>
<dbReference type="GO" id="GO:0005886">
    <property type="term" value="C:plasma membrane"/>
    <property type="evidence" value="ECO:0007669"/>
    <property type="project" value="TreeGrafter"/>
</dbReference>
<feature type="transmembrane region" description="Helical" evidence="4">
    <location>
        <begin position="273"/>
        <end position="291"/>
    </location>
</feature>
<reference evidence="6" key="1">
    <citation type="journal article" date="2014" name="Int. J. Syst. Evol. Microbiol.">
        <title>Complete genome sequence of Corynebacterium casei LMG S-19264T (=DSM 44701T), isolated from a smear-ripened cheese.</title>
        <authorList>
            <consortium name="US DOE Joint Genome Institute (JGI-PGF)"/>
            <person name="Walter F."/>
            <person name="Albersmeier A."/>
            <person name="Kalinowski J."/>
            <person name="Ruckert C."/>
        </authorList>
    </citation>
    <scope>NUCLEOTIDE SEQUENCE</scope>
    <source>
        <strain evidence="6">KCTC 42651</strain>
    </source>
</reference>
<protein>
    <submittedName>
        <fullName evidence="6">MFS transporter</fullName>
    </submittedName>
</protein>
<evidence type="ECO:0000256" key="3">
    <source>
        <dbReference type="ARBA" id="ARBA00023136"/>
    </source>
</evidence>
<dbReference type="Pfam" id="PF06779">
    <property type="entry name" value="MFS_4"/>
    <property type="match status" value="1"/>
</dbReference>
<dbReference type="InterPro" id="IPR020846">
    <property type="entry name" value="MFS_dom"/>
</dbReference>
<keyword evidence="3 4" id="KW-0472">Membrane</keyword>
<feature type="transmembrane region" description="Helical" evidence="4">
    <location>
        <begin position="164"/>
        <end position="186"/>
    </location>
</feature>
<dbReference type="EMBL" id="BMZS01000002">
    <property type="protein sequence ID" value="GHD44369.1"/>
    <property type="molecule type" value="Genomic_DNA"/>
</dbReference>
<evidence type="ECO:0000256" key="4">
    <source>
        <dbReference type="SAM" id="Phobius"/>
    </source>
</evidence>
<dbReference type="PANTHER" id="PTHR23537:SF1">
    <property type="entry name" value="SUGAR TRANSPORTER"/>
    <property type="match status" value="1"/>
</dbReference>
<reference evidence="6" key="2">
    <citation type="submission" date="2020-09" db="EMBL/GenBank/DDBJ databases">
        <authorList>
            <person name="Sun Q."/>
            <person name="Kim S."/>
        </authorList>
    </citation>
    <scope>NUCLEOTIDE SEQUENCE</scope>
    <source>
        <strain evidence="6">KCTC 42651</strain>
    </source>
</reference>
<feature type="transmembrane region" description="Helical" evidence="4">
    <location>
        <begin position="81"/>
        <end position="100"/>
    </location>
</feature>
<feature type="transmembrane region" description="Helical" evidence="4">
    <location>
        <begin position="138"/>
        <end position="158"/>
    </location>
</feature>
<feature type="transmembrane region" description="Helical" evidence="4">
    <location>
        <begin position="106"/>
        <end position="126"/>
    </location>
</feature>
<dbReference type="InterPro" id="IPR036259">
    <property type="entry name" value="MFS_trans_sf"/>
</dbReference>
<feature type="transmembrane region" description="Helical" evidence="4">
    <location>
        <begin position="297"/>
        <end position="318"/>
    </location>
</feature>
<evidence type="ECO:0000256" key="1">
    <source>
        <dbReference type="ARBA" id="ARBA00022692"/>
    </source>
</evidence>
<dbReference type="RefSeq" id="WP_189987987.1">
    <property type="nucleotide sequence ID" value="NZ_BMZS01000002.1"/>
</dbReference>
<dbReference type="InterPro" id="IPR010645">
    <property type="entry name" value="MFS_4"/>
</dbReference>
<dbReference type="GO" id="GO:0022857">
    <property type="term" value="F:transmembrane transporter activity"/>
    <property type="evidence" value="ECO:0007669"/>
    <property type="project" value="InterPro"/>
</dbReference>
<organism evidence="6 7">
    <name type="scientific">Thalassobaculum fulvum</name>
    <dbReference type="NCBI Taxonomy" id="1633335"/>
    <lineage>
        <taxon>Bacteria</taxon>
        <taxon>Pseudomonadati</taxon>
        <taxon>Pseudomonadota</taxon>
        <taxon>Alphaproteobacteria</taxon>
        <taxon>Rhodospirillales</taxon>
        <taxon>Thalassobaculaceae</taxon>
        <taxon>Thalassobaculum</taxon>
    </lineage>
</organism>
<comment type="caution">
    <text evidence="6">The sequence shown here is derived from an EMBL/GenBank/DDBJ whole genome shotgun (WGS) entry which is preliminary data.</text>
</comment>
<gene>
    <name evidence="6" type="ORF">GCM10017083_11710</name>
</gene>
<feature type="transmembrane region" description="Helical" evidence="4">
    <location>
        <begin position="244"/>
        <end position="261"/>
    </location>
</feature>
<evidence type="ECO:0000256" key="2">
    <source>
        <dbReference type="ARBA" id="ARBA00022989"/>
    </source>
</evidence>
<keyword evidence="1 4" id="KW-0812">Transmembrane</keyword>
<evidence type="ECO:0000259" key="5">
    <source>
        <dbReference type="PROSITE" id="PS50850"/>
    </source>
</evidence>
<accession>A0A919CND8</accession>
<dbReference type="Gene3D" id="1.20.1250.20">
    <property type="entry name" value="MFS general substrate transporter like domains"/>
    <property type="match status" value="2"/>
</dbReference>
<evidence type="ECO:0000313" key="6">
    <source>
        <dbReference type="EMBL" id="GHD44369.1"/>
    </source>
</evidence>
<name>A0A919CND8_9PROT</name>
<dbReference type="PANTHER" id="PTHR23537">
    <property type="match status" value="1"/>
</dbReference>